<gene>
    <name evidence="3" type="ORF">J1TS3_37830</name>
</gene>
<evidence type="ECO:0000313" key="3">
    <source>
        <dbReference type="EMBL" id="GIN22649.1"/>
    </source>
</evidence>
<sequence length="90" mass="10370">MDTQVTTKFKILKSANEVFEAIVDPVKIGNFWFSSSSERWEQGKSVTLRYDEYEAEGVINVLEIEENKKIVFSWGGESDEETVVCDRQVE</sequence>
<dbReference type="Gene3D" id="3.30.530.20">
    <property type="match status" value="1"/>
</dbReference>
<dbReference type="EMBL" id="BOQT01000019">
    <property type="protein sequence ID" value="GIN22649.1"/>
    <property type="molecule type" value="Genomic_DNA"/>
</dbReference>
<evidence type="ECO:0000313" key="4">
    <source>
        <dbReference type="Proteomes" id="UP000680279"/>
    </source>
</evidence>
<keyword evidence="4" id="KW-1185">Reference proteome</keyword>
<name>A0ABQ4KAA1_9BACI</name>
<evidence type="ECO:0000259" key="2">
    <source>
        <dbReference type="Pfam" id="PF08327"/>
    </source>
</evidence>
<dbReference type="InterPro" id="IPR023393">
    <property type="entry name" value="START-like_dom_sf"/>
</dbReference>
<dbReference type="InterPro" id="IPR013538">
    <property type="entry name" value="ASHA1/2-like_C"/>
</dbReference>
<feature type="domain" description="Activator of Hsp90 ATPase homologue 1/2-like C-terminal" evidence="2">
    <location>
        <begin position="14"/>
        <end position="81"/>
    </location>
</feature>
<comment type="similarity">
    <text evidence="1">Belongs to the AHA1 family.</text>
</comment>
<reference evidence="3 4" key="1">
    <citation type="submission" date="2021-03" db="EMBL/GenBank/DDBJ databases">
        <title>Antimicrobial resistance genes in bacteria isolated from Japanese honey, and their potential for conferring macrolide and lincosamide resistance in the American foulbrood pathogen Paenibacillus larvae.</title>
        <authorList>
            <person name="Okamoto M."/>
            <person name="Kumagai M."/>
            <person name="Kanamori H."/>
            <person name="Takamatsu D."/>
        </authorList>
    </citation>
    <scope>NUCLEOTIDE SEQUENCE [LARGE SCALE GENOMIC DNA]</scope>
    <source>
        <strain evidence="3 4">J1TS3</strain>
    </source>
</reference>
<dbReference type="Proteomes" id="UP000680279">
    <property type="component" value="Unassembled WGS sequence"/>
</dbReference>
<dbReference type="Pfam" id="PF08327">
    <property type="entry name" value="AHSA1"/>
    <property type="match status" value="1"/>
</dbReference>
<evidence type="ECO:0000256" key="1">
    <source>
        <dbReference type="ARBA" id="ARBA00006817"/>
    </source>
</evidence>
<dbReference type="SUPFAM" id="SSF55961">
    <property type="entry name" value="Bet v1-like"/>
    <property type="match status" value="1"/>
</dbReference>
<organism evidence="3 4">
    <name type="scientific">Siminovitchia fordii</name>
    <dbReference type="NCBI Taxonomy" id="254759"/>
    <lineage>
        <taxon>Bacteria</taxon>
        <taxon>Bacillati</taxon>
        <taxon>Bacillota</taxon>
        <taxon>Bacilli</taxon>
        <taxon>Bacillales</taxon>
        <taxon>Bacillaceae</taxon>
        <taxon>Siminovitchia</taxon>
    </lineage>
</organism>
<proteinExistence type="inferred from homology"/>
<accession>A0ABQ4KAA1</accession>
<comment type="caution">
    <text evidence="3">The sequence shown here is derived from an EMBL/GenBank/DDBJ whole genome shotgun (WGS) entry which is preliminary data.</text>
</comment>
<protein>
    <recommendedName>
        <fullName evidence="2">Activator of Hsp90 ATPase homologue 1/2-like C-terminal domain-containing protein</fullName>
    </recommendedName>
</protein>